<protein>
    <recommendedName>
        <fullName evidence="12">UvrA DNA-binding domain-containing protein</fullName>
    </recommendedName>
</protein>
<evidence type="ECO:0000256" key="5">
    <source>
        <dbReference type="ARBA" id="ARBA00022763"/>
    </source>
</evidence>
<name>A0A382RHY7_9ZZZZ</name>
<dbReference type="PANTHER" id="PTHR43152:SF3">
    <property type="entry name" value="UVRABC SYSTEM PROTEIN A"/>
    <property type="match status" value="1"/>
</dbReference>
<keyword evidence="2" id="KW-0963">Cytoplasm</keyword>
<evidence type="ECO:0000256" key="2">
    <source>
        <dbReference type="ARBA" id="ARBA00022490"/>
    </source>
</evidence>
<accession>A0A382RHY7</accession>
<keyword evidence="9" id="KW-0238">DNA-binding</keyword>
<dbReference type="SUPFAM" id="SSF52540">
    <property type="entry name" value="P-loop containing nucleoside triphosphate hydrolases"/>
    <property type="match status" value="2"/>
</dbReference>
<gene>
    <name evidence="11" type="ORF">METZ01_LOCUS350178</name>
</gene>
<evidence type="ECO:0000256" key="8">
    <source>
        <dbReference type="ARBA" id="ARBA00022881"/>
    </source>
</evidence>
<dbReference type="AlphaFoldDB" id="A0A382RHY7"/>
<evidence type="ECO:0000256" key="6">
    <source>
        <dbReference type="ARBA" id="ARBA00022769"/>
    </source>
</evidence>
<keyword evidence="6" id="KW-0228">DNA excision</keyword>
<evidence type="ECO:0000256" key="1">
    <source>
        <dbReference type="ARBA" id="ARBA00004496"/>
    </source>
</evidence>
<sequence>RSRESSSRRNRKIEEFMRVNPCHVCNGKRLRRESLAVLMGSWSIAEFTALTVDEAFEALKEVKISKRLRPVADPLFKEIGDRLSFLQQVGLGYLTLDRPAGSLAGGESQRIRLATQIGTRLRGVMYVLDEPSIGLHQRDNARLLEALREICDQGNTVIIVEHDEETIRAADWVVDLGPGAGKHGGYVVAEGPPDAIAAEKESLTGAYLSGRRRITIPPSRRQPASMVVADDETPGWLTVRGARHHNLHGIDVSFPVGCLTVVTGVSGSGKSSLVQDILYRELARVLYRAIDQPGDHDAIDGIHLIDKVIDITQDPIGRSPR</sequence>
<evidence type="ECO:0000256" key="4">
    <source>
        <dbReference type="ARBA" id="ARBA00022741"/>
    </source>
</evidence>
<evidence type="ECO:0008006" key="12">
    <source>
        <dbReference type="Google" id="ProtNLM"/>
    </source>
</evidence>
<evidence type="ECO:0000256" key="7">
    <source>
        <dbReference type="ARBA" id="ARBA00022840"/>
    </source>
</evidence>
<comment type="subcellular location">
    <subcellularLocation>
        <location evidence="1">Cytoplasm</location>
    </subcellularLocation>
</comment>
<evidence type="ECO:0000256" key="9">
    <source>
        <dbReference type="ARBA" id="ARBA00023125"/>
    </source>
</evidence>
<dbReference type="GO" id="GO:0005737">
    <property type="term" value="C:cytoplasm"/>
    <property type="evidence" value="ECO:0007669"/>
    <property type="project" value="UniProtKB-SubCell"/>
</dbReference>
<reference evidence="11" key="1">
    <citation type="submission" date="2018-05" db="EMBL/GenBank/DDBJ databases">
        <authorList>
            <person name="Lanie J.A."/>
            <person name="Ng W.-L."/>
            <person name="Kazmierczak K.M."/>
            <person name="Andrzejewski T.M."/>
            <person name="Davidsen T.M."/>
            <person name="Wayne K.J."/>
            <person name="Tettelin H."/>
            <person name="Glass J.I."/>
            <person name="Rusch D."/>
            <person name="Podicherti R."/>
            <person name="Tsui H.-C.T."/>
            <person name="Winkler M.E."/>
        </authorList>
    </citation>
    <scope>NUCLEOTIDE SEQUENCE</scope>
</reference>
<dbReference type="GO" id="GO:0004518">
    <property type="term" value="F:nuclease activity"/>
    <property type="evidence" value="ECO:0007669"/>
    <property type="project" value="UniProtKB-KW"/>
</dbReference>
<dbReference type="EMBL" id="UINC01121867">
    <property type="protein sequence ID" value="SVC97324.1"/>
    <property type="molecule type" value="Genomic_DNA"/>
</dbReference>
<dbReference type="GO" id="GO:0005524">
    <property type="term" value="F:ATP binding"/>
    <property type="evidence" value="ECO:0007669"/>
    <property type="project" value="UniProtKB-KW"/>
</dbReference>
<keyword evidence="10" id="KW-0234">DNA repair</keyword>
<dbReference type="FunFam" id="3.40.50.300:FF:000272">
    <property type="entry name" value="UvrABC system protein A"/>
    <property type="match status" value="1"/>
</dbReference>
<organism evidence="11">
    <name type="scientific">marine metagenome</name>
    <dbReference type="NCBI Taxonomy" id="408172"/>
    <lineage>
        <taxon>unclassified sequences</taxon>
        <taxon>metagenomes</taxon>
        <taxon>ecological metagenomes</taxon>
    </lineage>
</organism>
<evidence type="ECO:0000256" key="3">
    <source>
        <dbReference type="ARBA" id="ARBA00022737"/>
    </source>
</evidence>
<dbReference type="GO" id="GO:0006281">
    <property type="term" value="P:DNA repair"/>
    <property type="evidence" value="ECO:0007669"/>
    <property type="project" value="UniProtKB-KW"/>
</dbReference>
<keyword evidence="7" id="KW-0067">ATP-binding</keyword>
<dbReference type="InterPro" id="IPR027417">
    <property type="entry name" value="P-loop_NTPase"/>
</dbReference>
<evidence type="ECO:0000313" key="11">
    <source>
        <dbReference type="EMBL" id="SVC97324.1"/>
    </source>
</evidence>
<keyword evidence="3" id="KW-0677">Repeat</keyword>
<dbReference type="PANTHER" id="PTHR43152">
    <property type="entry name" value="UVRABC SYSTEM PROTEIN A"/>
    <property type="match status" value="1"/>
</dbReference>
<keyword evidence="5" id="KW-0227">DNA damage</keyword>
<dbReference type="Gene3D" id="3.40.50.300">
    <property type="entry name" value="P-loop containing nucleotide triphosphate hydrolases"/>
    <property type="match status" value="2"/>
</dbReference>
<feature type="non-terminal residue" evidence="11">
    <location>
        <position position="321"/>
    </location>
</feature>
<proteinExistence type="predicted"/>
<feature type="non-terminal residue" evidence="11">
    <location>
        <position position="1"/>
    </location>
</feature>
<dbReference type="GO" id="GO:0003677">
    <property type="term" value="F:DNA binding"/>
    <property type="evidence" value="ECO:0007669"/>
    <property type="project" value="UniProtKB-KW"/>
</dbReference>
<keyword evidence="8" id="KW-0267">Excision nuclease</keyword>
<keyword evidence="4" id="KW-0547">Nucleotide-binding</keyword>
<evidence type="ECO:0000256" key="10">
    <source>
        <dbReference type="ARBA" id="ARBA00023204"/>
    </source>
</evidence>